<proteinExistence type="predicted"/>
<dbReference type="AlphaFoldDB" id="A0A392PX86"/>
<dbReference type="EMBL" id="LXQA010099543">
    <property type="protein sequence ID" value="MCI16129.1"/>
    <property type="molecule type" value="Genomic_DNA"/>
</dbReference>
<feature type="non-terminal residue" evidence="1">
    <location>
        <position position="46"/>
    </location>
</feature>
<dbReference type="Proteomes" id="UP000265520">
    <property type="component" value="Unassembled WGS sequence"/>
</dbReference>
<protein>
    <submittedName>
        <fullName evidence="1">Uncharacterized protein</fullName>
    </submittedName>
</protein>
<comment type="caution">
    <text evidence="1">The sequence shown here is derived from an EMBL/GenBank/DDBJ whole genome shotgun (WGS) entry which is preliminary data.</text>
</comment>
<evidence type="ECO:0000313" key="1">
    <source>
        <dbReference type="EMBL" id="MCI16129.1"/>
    </source>
</evidence>
<organism evidence="1 2">
    <name type="scientific">Trifolium medium</name>
    <dbReference type="NCBI Taxonomy" id="97028"/>
    <lineage>
        <taxon>Eukaryota</taxon>
        <taxon>Viridiplantae</taxon>
        <taxon>Streptophyta</taxon>
        <taxon>Embryophyta</taxon>
        <taxon>Tracheophyta</taxon>
        <taxon>Spermatophyta</taxon>
        <taxon>Magnoliopsida</taxon>
        <taxon>eudicotyledons</taxon>
        <taxon>Gunneridae</taxon>
        <taxon>Pentapetalae</taxon>
        <taxon>rosids</taxon>
        <taxon>fabids</taxon>
        <taxon>Fabales</taxon>
        <taxon>Fabaceae</taxon>
        <taxon>Papilionoideae</taxon>
        <taxon>50 kb inversion clade</taxon>
        <taxon>NPAAA clade</taxon>
        <taxon>Hologalegina</taxon>
        <taxon>IRL clade</taxon>
        <taxon>Trifolieae</taxon>
        <taxon>Trifolium</taxon>
    </lineage>
</organism>
<reference evidence="1 2" key="1">
    <citation type="journal article" date="2018" name="Front. Plant Sci.">
        <title>Red Clover (Trifolium pratense) and Zigzag Clover (T. medium) - A Picture of Genomic Similarities and Differences.</title>
        <authorList>
            <person name="Dluhosova J."/>
            <person name="Istvanek J."/>
            <person name="Nedelnik J."/>
            <person name="Repkova J."/>
        </authorList>
    </citation>
    <scope>NUCLEOTIDE SEQUENCE [LARGE SCALE GENOMIC DNA]</scope>
    <source>
        <strain evidence="2">cv. 10/8</strain>
        <tissue evidence="1">Leaf</tissue>
    </source>
</reference>
<name>A0A392PX86_9FABA</name>
<keyword evidence="2" id="KW-1185">Reference proteome</keyword>
<evidence type="ECO:0000313" key="2">
    <source>
        <dbReference type="Proteomes" id="UP000265520"/>
    </source>
</evidence>
<sequence>MAMHTQTKHIEFDLAHVLAHDQLPDPLAKPLCTKPLTKFVNFTPNS</sequence>
<accession>A0A392PX86</accession>